<feature type="coiled-coil region" evidence="7">
    <location>
        <begin position="29"/>
        <end position="63"/>
    </location>
</feature>
<feature type="region of interest" description="Disordered" evidence="8">
    <location>
        <begin position="156"/>
        <end position="183"/>
    </location>
</feature>
<evidence type="ECO:0000256" key="2">
    <source>
        <dbReference type="ARBA" id="ARBA00009008"/>
    </source>
</evidence>
<evidence type="ECO:0000256" key="1">
    <source>
        <dbReference type="ARBA" id="ARBA00004496"/>
    </source>
</evidence>
<evidence type="ECO:0000313" key="10">
    <source>
        <dbReference type="Proteomes" id="UP000075799"/>
    </source>
</evidence>
<evidence type="ECO:0000256" key="5">
    <source>
        <dbReference type="ARBA" id="ARBA00023054"/>
    </source>
</evidence>
<dbReference type="Proteomes" id="UP000075799">
    <property type="component" value="Unassembled WGS sequence"/>
</dbReference>
<keyword evidence="4 9" id="KW-0132">Cell division</keyword>
<dbReference type="Pfam" id="PF05103">
    <property type="entry name" value="DivIVA"/>
    <property type="match status" value="1"/>
</dbReference>
<evidence type="ECO:0000256" key="6">
    <source>
        <dbReference type="ARBA" id="ARBA00023306"/>
    </source>
</evidence>
<evidence type="ECO:0000256" key="4">
    <source>
        <dbReference type="ARBA" id="ARBA00022618"/>
    </source>
</evidence>
<name>A0A161PFS3_BDEBC</name>
<evidence type="ECO:0000256" key="7">
    <source>
        <dbReference type="SAM" id="Coils"/>
    </source>
</evidence>
<feature type="coiled-coil region" evidence="7">
    <location>
        <begin position="111"/>
        <end position="138"/>
    </location>
</feature>
<comment type="similarity">
    <text evidence="2">Belongs to the DivIVA family.</text>
</comment>
<accession>A0A161PFS3</accession>
<reference evidence="9 10" key="1">
    <citation type="submission" date="2016-03" db="EMBL/GenBank/DDBJ databases">
        <authorList>
            <person name="Ploux O."/>
        </authorList>
    </citation>
    <scope>NUCLEOTIDE SEQUENCE [LARGE SCALE GENOMIC DNA]</scope>
    <source>
        <strain evidence="9 10">EC13</strain>
    </source>
</reference>
<dbReference type="PANTHER" id="PTHR35794:SF2">
    <property type="entry name" value="CELL DIVISION PROTEIN DIVIVA"/>
    <property type="match status" value="1"/>
</dbReference>
<dbReference type="NCBIfam" id="TIGR03544">
    <property type="entry name" value="DivI1A_domain"/>
    <property type="match status" value="1"/>
</dbReference>
<organism evidence="9 10">
    <name type="scientific">Bdellovibrio bacteriovorus</name>
    <dbReference type="NCBI Taxonomy" id="959"/>
    <lineage>
        <taxon>Bacteria</taxon>
        <taxon>Pseudomonadati</taxon>
        <taxon>Bdellovibrionota</taxon>
        <taxon>Bdellovibrionia</taxon>
        <taxon>Bdellovibrionales</taxon>
        <taxon>Pseudobdellovibrionaceae</taxon>
        <taxon>Bdellovibrio</taxon>
    </lineage>
</organism>
<gene>
    <name evidence="9" type="ORF">AZI87_09025</name>
</gene>
<keyword evidence="5 7" id="KW-0175">Coiled coil</keyword>
<dbReference type="OrthoDB" id="5198800at2"/>
<proteinExistence type="inferred from homology"/>
<evidence type="ECO:0000256" key="8">
    <source>
        <dbReference type="SAM" id="MobiDB-lite"/>
    </source>
</evidence>
<comment type="caution">
    <text evidence="9">The sequence shown here is derived from an EMBL/GenBank/DDBJ whole genome shotgun (WGS) entry which is preliminary data.</text>
</comment>
<feature type="compositionally biased region" description="Low complexity" evidence="8">
    <location>
        <begin position="157"/>
        <end position="166"/>
    </location>
</feature>
<dbReference type="RefSeq" id="WP_063206219.1">
    <property type="nucleotide sequence ID" value="NZ_LUKD01000001.1"/>
</dbReference>
<keyword evidence="6" id="KW-0131">Cell cycle</keyword>
<dbReference type="GO" id="GO:0005737">
    <property type="term" value="C:cytoplasm"/>
    <property type="evidence" value="ECO:0007669"/>
    <property type="project" value="UniProtKB-SubCell"/>
</dbReference>
<protein>
    <submittedName>
        <fullName evidence="9">Cell division protein DivIVA</fullName>
    </submittedName>
</protein>
<dbReference type="InterPro" id="IPR007793">
    <property type="entry name" value="DivIVA_fam"/>
</dbReference>
<dbReference type="InterPro" id="IPR019933">
    <property type="entry name" value="DivIVA_domain"/>
</dbReference>
<dbReference type="EMBL" id="LUKD01000001">
    <property type="protein sequence ID" value="KYG69324.1"/>
    <property type="molecule type" value="Genomic_DNA"/>
</dbReference>
<keyword evidence="3" id="KW-0963">Cytoplasm</keyword>
<evidence type="ECO:0000256" key="3">
    <source>
        <dbReference type="ARBA" id="ARBA00022490"/>
    </source>
</evidence>
<evidence type="ECO:0000313" key="9">
    <source>
        <dbReference type="EMBL" id="KYG69324.1"/>
    </source>
</evidence>
<dbReference type="GO" id="GO:0051301">
    <property type="term" value="P:cell division"/>
    <property type="evidence" value="ECO:0007669"/>
    <property type="project" value="UniProtKB-KW"/>
</dbReference>
<comment type="subcellular location">
    <subcellularLocation>
        <location evidence="1">Cytoplasm</location>
    </subcellularLocation>
</comment>
<sequence length="183" mass="20790">MRITPIDIAHKSFTKKMMGLDADEVMDFLQQVASQMESLIQERNALKEGIREKELSLMEYKERDQVLKETIATASQMAERLRQDADREAKLIIADAQQKAEIITRDSRDSLKKMYQEVTELKRARMQFEANLKALAQAHLSLLEQGEKYMPQMQLPNHNIANNTNGNGNGPGRSTNVSPLSAE</sequence>
<feature type="compositionally biased region" description="Polar residues" evidence="8">
    <location>
        <begin position="173"/>
        <end position="183"/>
    </location>
</feature>
<dbReference type="Gene3D" id="6.10.250.660">
    <property type="match status" value="1"/>
</dbReference>
<dbReference type="AlphaFoldDB" id="A0A161PFS3"/>
<dbReference type="PANTHER" id="PTHR35794">
    <property type="entry name" value="CELL DIVISION PROTEIN DIVIVA"/>
    <property type="match status" value="1"/>
</dbReference>